<evidence type="ECO:0000313" key="3">
    <source>
        <dbReference type="Proteomes" id="UP000434276"/>
    </source>
</evidence>
<dbReference type="KEGG" id="ath:AT3G05425"/>
<organism evidence="2 3">
    <name type="scientific">Arabidopsis thaliana</name>
    <name type="common">Mouse-ear cress</name>
    <dbReference type="NCBI Taxonomy" id="3702"/>
    <lineage>
        <taxon>Eukaryota</taxon>
        <taxon>Viridiplantae</taxon>
        <taxon>Streptophyta</taxon>
        <taxon>Embryophyta</taxon>
        <taxon>Tracheophyta</taxon>
        <taxon>Spermatophyta</taxon>
        <taxon>Magnoliopsida</taxon>
        <taxon>eudicotyledons</taxon>
        <taxon>Gunneridae</taxon>
        <taxon>Pentapetalae</taxon>
        <taxon>rosids</taxon>
        <taxon>malvids</taxon>
        <taxon>Brassicales</taxon>
        <taxon>Brassicaceae</taxon>
        <taxon>Camelineae</taxon>
        <taxon>Arabidopsis</taxon>
    </lineage>
</organism>
<dbReference type="AlphaFoldDB" id="A0A5S9XAF9"/>
<protein>
    <submittedName>
        <fullName evidence="2">Uncharacterized protein</fullName>
    </submittedName>
</protein>
<dbReference type="Proteomes" id="UP000434276">
    <property type="component" value="Unassembled WGS sequence"/>
</dbReference>
<reference evidence="2 3" key="1">
    <citation type="submission" date="2019-12" db="EMBL/GenBank/DDBJ databases">
        <authorList>
            <person name="Jiao W.-B."/>
            <person name="Schneeberger K."/>
        </authorList>
    </citation>
    <scope>NUCLEOTIDE SEQUENCE [LARGE SCALE GENOMIC DNA]</scope>
    <source>
        <strain evidence="3">cv. C24</strain>
    </source>
</reference>
<dbReference type="GeneID" id="6240285"/>
<accession>A0A5S9XAF9</accession>
<dbReference type="RefSeq" id="NP_001118581.1">
    <property type="nucleotide sequence ID" value="NM_001125109.1"/>
</dbReference>
<dbReference type="ExpressionAtlas" id="A0A5S9XAF9">
    <property type="expression patterns" value="baseline"/>
</dbReference>
<proteinExistence type="predicted"/>
<dbReference type="EMBL" id="CACSHJ010000089">
    <property type="protein sequence ID" value="CAA0381427.1"/>
    <property type="molecule type" value="Genomic_DNA"/>
</dbReference>
<sequence>MTWQPITGWEVRPFTITIYDAEKLPKCPSHQVMLLSSSPALLS</sequence>
<name>A0A5S9XAF9_ARATH</name>
<dbReference type="Araport" id="AT3G05425"/>
<dbReference type="OrthoDB" id="10268908at2759"/>
<evidence type="ECO:0000313" key="1">
    <source>
        <dbReference type="Araport" id="AT3G05425"/>
    </source>
</evidence>
<gene>
    <name evidence="1" type="ordered locus">At3g05425</name>
    <name evidence="2" type="ORF">C24_LOCUS11679</name>
</gene>
<evidence type="ECO:0000313" key="2">
    <source>
        <dbReference type="EMBL" id="CAA0381427.1"/>
    </source>
</evidence>